<name>A0A385JML1_PROVU</name>
<organism evidence="1">
    <name type="scientific">Proteus vulgaris</name>
    <dbReference type="NCBI Taxonomy" id="585"/>
    <lineage>
        <taxon>Bacteria</taxon>
        <taxon>Pseudomonadati</taxon>
        <taxon>Pseudomonadota</taxon>
        <taxon>Gammaproteobacteria</taxon>
        <taxon>Enterobacterales</taxon>
        <taxon>Morganellaceae</taxon>
        <taxon>Proteus</taxon>
    </lineage>
</organism>
<protein>
    <recommendedName>
        <fullName evidence="2">Wzy</fullName>
    </recommendedName>
</protein>
<dbReference type="EMBL" id="KY710702">
    <property type="protein sequence ID" value="AXY99587.1"/>
    <property type="molecule type" value="Genomic_DNA"/>
</dbReference>
<accession>A0A385JML1</accession>
<dbReference type="AlphaFoldDB" id="A0A385JML1"/>
<reference evidence="1" key="1">
    <citation type="journal article" date="2017" name="PLoS ONE">
        <title>Genetic diversity of the O antigens of Proteus species and the development of a suspension array for molecular serotyping.</title>
        <authorList>
            <person name="Yu X."/>
            <person name="Torzewska A."/>
            <person name="Zhang X."/>
            <person name="Yin Z."/>
            <person name="Drzewiecka D."/>
            <person name="Cao H."/>
            <person name="Liu B."/>
            <person name="Knirel Y.A."/>
            <person name="Rozalski A."/>
            <person name="Wang L."/>
        </authorList>
    </citation>
    <scope>NUCLEOTIDE SEQUENCE</scope>
    <source>
        <strain evidence="1">PrK 48/57</strain>
    </source>
</reference>
<sequence length="241" mass="29005">MNFFFIPLFYFYHSRLRTLIKTISWFFIYIIPIFILAFFSGIVSLNELAFLFLFIIGIYNIYEIGYINNDCETIKKEKNPTLRLSKPEIHYYNKKKPFIYSVRILISLVIGVILSLNEKISIYYLLFSYIGLLISFLFYNSIRSIVNLPIHFLLVLLRFSSFSLVFNLGYECFIFSALIFPLINLIERSGEARFKLTFFSKRYFSKSRFIQSPILFYFNSLFLYFQYIWSRIIYYNIYAIL</sequence>
<proteinExistence type="predicted"/>
<evidence type="ECO:0008006" key="2">
    <source>
        <dbReference type="Google" id="ProtNLM"/>
    </source>
</evidence>
<evidence type="ECO:0000313" key="1">
    <source>
        <dbReference type="EMBL" id="AXY99587.1"/>
    </source>
</evidence>